<dbReference type="Proteomes" id="UP000077069">
    <property type="component" value="Unassembled WGS sequence"/>
</dbReference>
<dbReference type="InParanoid" id="A0A177CKD0"/>
<dbReference type="GeneID" id="28770621"/>
<evidence type="ECO:0000313" key="1">
    <source>
        <dbReference type="EMBL" id="OAG07766.1"/>
    </source>
</evidence>
<proteinExistence type="predicted"/>
<keyword evidence="2" id="KW-1185">Reference proteome</keyword>
<gene>
    <name evidence="1" type="ORF">CC84DRAFT_715307</name>
</gene>
<organism evidence="1 2">
    <name type="scientific">Paraphaeosphaeria sporulosa</name>
    <dbReference type="NCBI Taxonomy" id="1460663"/>
    <lineage>
        <taxon>Eukaryota</taxon>
        <taxon>Fungi</taxon>
        <taxon>Dikarya</taxon>
        <taxon>Ascomycota</taxon>
        <taxon>Pezizomycotina</taxon>
        <taxon>Dothideomycetes</taxon>
        <taxon>Pleosporomycetidae</taxon>
        <taxon>Pleosporales</taxon>
        <taxon>Massarineae</taxon>
        <taxon>Didymosphaeriaceae</taxon>
        <taxon>Paraphaeosphaeria</taxon>
    </lineage>
</organism>
<dbReference type="AlphaFoldDB" id="A0A177CKD0"/>
<evidence type="ECO:0000313" key="2">
    <source>
        <dbReference type="Proteomes" id="UP000077069"/>
    </source>
</evidence>
<reference evidence="1 2" key="1">
    <citation type="submission" date="2016-05" db="EMBL/GenBank/DDBJ databases">
        <title>Comparative analysis of secretome profiles of manganese(II)-oxidizing ascomycete fungi.</title>
        <authorList>
            <consortium name="DOE Joint Genome Institute"/>
            <person name="Zeiner C.A."/>
            <person name="Purvine S.O."/>
            <person name="Zink E.M."/>
            <person name="Wu S."/>
            <person name="Pasa-Tolic L."/>
            <person name="Chaput D.L."/>
            <person name="Haridas S."/>
            <person name="Grigoriev I.V."/>
            <person name="Santelli C.M."/>
            <person name="Hansel C.M."/>
        </authorList>
    </citation>
    <scope>NUCLEOTIDE SEQUENCE [LARGE SCALE GENOMIC DNA]</scope>
    <source>
        <strain evidence="1 2">AP3s5-JAC2a</strain>
    </source>
</reference>
<name>A0A177CKD0_9PLEO</name>
<dbReference type="EMBL" id="KV441551">
    <property type="protein sequence ID" value="OAG07766.1"/>
    <property type="molecule type" value="Genomic_DNA"/>
</dbReference>
<dbReference type="RefSeq" id="XP_018038131.1">
    <property type="nucleotide sequence ID" value="XM_018187135.1"/>
</dbReference>
<accession>A0A177CKD0</accession>
<protein>
    <submittedName>
        <fullName evidence="1">Uncharacterized protein</fullName>
    </submittedName>
</protein>
<sequence>MAHVNQLSTPRFWNVFVPVLGPFTPSAPVDCVHAGARAFCGTTPALGLTTSCPSVRFSSITHNTERSDTVPMVLFRRKNTSLVKGLAMPVLLQIESAVAFISAEPEILVQCRLGAKCTASTTFRLSCESSGWYSRHPGAVWFQPRIQLFPRRTRP</sequence>